<keyword evidence="1" id="KW-1133">Transmembrane helix</keyword>
<evidence type="ECO:0000313" key="4">
    <source>
        <dbReference type="EMBL" id="MBV4360168.1"/>
    </source>
</evidence>
<evidence type="ECO:0000256" key="1">
    <source>
        <dbReference type="SAM" id="Phobius"/>
    </source>
</evidence>
<keyword evidence="5" id="KW-1185">Reference proteome</keyword>
<dbReference type="Pfam" id="PF04773">
    <property type="entry name" value="FecR"/>
    <property type="match status" value="1"/>
</dbReference>
<dbReference type="AlphaFoldDB" id="A0A9E2W6S4"/>
<evidence type="ECO:0000259" key="3">
    <source>
        <dbReference type="Pfam" id="PF16344"/>
    </source>
</evidence>
<dbReference type="InterPro" id="IPR032508">
    <property type="entry name" value="FecR_C"/>
</dbReference>
<name>A0A9E2W6S4_9BACT</name>
<evidence type="ECO:0000313" key="5">
    <source>
        <dbReference type="Proteomes" id="UP000812270"/>
    </source>
</evidence>
<comment type="caution">
    <text evidence="4">The sequence shown here is derived from an EMBL/GenBank/DDBJ whole genome shotgun (WGS) entry which is preliminary data.</text>
</comment>
<organism evidence="4 5">
    <name type="scientific">Pinibacter aurantiacus</name>
    <dbReference type="NCBI Taxonomy" id="2851599"/>
    <lineage>
        <taxon>Bacteria</taxon>
        <taxon>Pseudomonadati</taxon>
        <taxon>Bacteroidota</taxon>
        <taxon>Chitinophagia</taxon>
        <taxon>Chitinophagales</taxon>
        <taxon>Chitinophagaceae</taxon>
        <taxon>Pinibacter</taxon>
    </lineage>
</organism>
<sequence>MTNSNDRLDHLFRRYINDEATAAELQELFDIIKKTSGDELGEGPARELWHQLQTDQQEYTVDWNAMYSNITAESKTPVLPLHTYIQKPSRNRKWLLAASSVAAMLLISAGIYFLNSKKDTPVATAQLQSKFGNDVAPGSDKAMLTLADGSAIVLDSANNGLVAKQGNSNIEKPANGQLVYNAAKATDNIAVQYNVLTTPRGGQYRIVLPDGTRVWLNAASYLKFPTAFTGDKRNVELKGEAYFEVAQNATQPFEVAVNNMQVQVLGTSFNINCYDDESNIKTSLIDGKVKVVSENDASILAPGHEAIMNKNTNDIKVAAADVEDAIAWKNNLFSFQNADIPTIMRQIARWYDVEISYEGKVSTEKFVGEVSRNSNVSEVLKILELNKVHFKIEGKKITVLP</sequence>
<dbReference type="Proteomes" id="UP000812270">
    <property type="component" value="Unassembled WGS sequence"/>
</dbReference>
<reference evidence="4" key="1">
    <citation type="submission" date="2021-06" db="EMBL/GenBank/DDBJ databases">
        <authorList>
            <person name="Huq M.A."/>
        </authorList>
    </citation>
    <scope>NUCLEOTIDE SEQUENCE</scope>
    <source>
        <strain evidence="4">MAH-26</strain>
    </source>
</reference>
<feature type="domain" description="FecR protein" evidence="2">
    <location>
        <begin position="195"/>
        <end position="290"/>
    </location>
</feature>
<dbReference type="InterPro" id="IPR012373">
    <property type="entry name" value="Ferrdict_sens_TM"/>
</dbReference>
<keyword evidence="1" id="KW-0812">Transmembrane</keyword>
<dbReference type="PANTHER" id="PTHR30273">
    <property type="entry name" value="PERIPLASMIC SIGNAL SENSOR AND SIGMA FACTOR ACTIVATOR FECR-RELATED"/>
    <property type="match status" value="1"/>
</dbReference>
<dbReference type="PANTHER" id="PTHR30273:SF2">
    <property type="entry name" value="PROTEIN FECR"/>
    <property type="match status" value="1"/>
</dbReference>
<accession>A0A9E2W6S4</accession>
<protein>
    <submittedName>
        <fullName evidence="4">FecR family protein</fullName>
    </submittedName>
</protein>
<dbReference type="GO" id="GO:0016989">
    <property type="term" value="F:sigma factor antagonist activity"/>
    <property type="evidence" value="ECO:0007669"/>
    <property type="project" value="TreeGrafter"/>
</dbReference>
<evidence type="ECO:0000259" key="2">
    <source>
        <dbReference type="Pfam" id="PF04773"/>
    </source>
</evidence>
<dbReference type="InterPro" id="IPR006860">
    <property type="entry name" value="FecR"/>
</dbReference>
<proteinExistence type="predicted"/>
<dbReference type="EMBL" id="JAHSPG010000017">
    <property type="protein sequence ID" value="MBV4360168.1"/>
    <property type="molecule type" value="Genomic_DNA"/>
</dbReference>
<feature type="domain" description="Protein FecR C-terminal" evidence="3">
    <location>
        <begin position="333"/>
        <end position="399"/>
    </location>
</feature>
<dbReference type="Pfam" id="PF16344">
    <property type="entry name" value="FecR_C"/>
    <property type="match status" value="1"/>
</dbReference>
<dbReference type="FunFam" id="2.60.120.1440:FF:000001">
    <property type="entry name" value="Putative anti-sigma factor"/>
    <property type="match status" value="1"/>
</dbReference>
<keyword evidence="1" id="KW-0472">Membrane</keyword>
<dbReference type="RefSeq" id="WP_217794435.1">
    <property type="nucleotide sequence ID" value="NZ_JAHSPG010000017.1"/>
</dbReference>
<feature type="transmembrane region" description="Helical" evidence="1">
    <location>
        <begin position="94"/>
        <end position="114"/>
    </location>
</feature>
<gene>
    <name evidence="4" type="ORF">KTO63_23590</name>
</gene>